<dbReference type="RefSeq" id="WP_377416379.1">
    <property type="nucleotide sequence ID" value="NZ_JBHSPR010000001.1"/>
</dbReference>
<organism evidence="2 3">
    <name type="scientific">Plantactinospora solaniradicis</name>
    <dbReference type="NCBI Taxonomy" id="1723736"/>
    <lineage>
        <taxon>Bacteria</taxon>
        <taxon>Bacillati</taxon>
        <taxon>Actinomycetota</taxon>
        <taxon>Actinomycetes</taxon>
        <taxon>Micromonosporales</taxon>
        <taxon>Micromonosporaceae</taxon>
        <taxon>Plantactinospora</taxon>
    </lineage>
</organism>
<gene>
    <name evidence="2" type="ORF">ACFP2T_01405</name>
</gene>
<name>A0ABW1K1R9_9ACTN</name>
<proteinExistence type="predicted"/>
<feature type="region of interest" description="Disordered" evidence="1">
    <location>
        <begin position="231"/>
        <end position="250"/>
    </location>
</feature>
<keyword evidence="3" id="KW-1185">Reference proteome</keyword>
<feature type="compositionally biased region" description="Gly residues" evidence="1">
    <location>
        <begin position="231"/>
        <end position="241"/>
    </location>
</feature>
<protein>
    <submittedName>
        <fullName evidence="2">Uncharacterized protein</fullName>
    </submittedName>
</protein>
<evidence type="ECO:0000313" key="2">
    <source>
        <dbReference type="EMBL" id="MFC6014854.1"/>
    </source>
</evidence>
<accession>A0ABW1K1R9</accession>
<evidence type="ECO:0000256" key="1">
    <source>
        <dbReference type="SAM" id="MobiDB-lite"/>
    </source>
</evidence>
<reference evidence="3" key="1">
    <citation type="journal article" date="2019" name="Int. J. Syst. Evol. Microbiol.">
        <title>The Global Catalogue of Microorganisms (GCM) 10K type strain sequencing project: providing services to taxonomists for standard genome sequencing and annotation.</title>
        <authorList>
            <consortium name="The Broad Institute Genomics Platform"/>
            <consortium name="The Broad Institute Genome Sequencing Center for Infectious Disease"/>
            <person name="Wu L."/>
            <person name="Ma J."/>
        </authorList>
    </citation>
    <scope>NUCLEOTIDE SEQUENCE [LARGE SCALE GENOMIC DNA]</scope>
    <source>
        <strain evidence="3">ZS-35-S2</strain>
    </source>
</reference>
<dbReference type="Proteomes" id="UP001596203">
    <property type="component" value="Unassembled WGS sequence"/>
</dbReference>
<evidence type="ECO:0000313" key="3">
    <source>
        <dbReference type="Proteomes" id="UP001596203"/>
    </source>
</evidence>
<comment type="caution">
    <text evidence="2">The sequence shown here is derived from an EMBL/GenBank/DDBJ whole genome shotgun (WGS) entry which is preliminary data.</text>
</comment>
<dbReference type="EMBL" id="JBHSPR010000001">
    <property type="protein sequence ID" value="MFC6014854.1"/>
    <property type="molecule type" value="Genomic_DNA"/>
</dbReference>
<sequence length="321" mass="34452">MRKSARRTTAAGSDQQPCASVFGAELLDSGNRRGRVRVGIAVWPSTRIARLVPSFVTLCLSGMLTGSVSGFDVTGVPEPPADPGTLVIQLREWESMTPPYERAELPEFSLYGGGRVIARGRWDGSVHRALEYTLSPDRYRQIYRLAHAAGLARSLQLDDPVPATDGSLLVASLHTAGRLQTTTLVSPRESEFGARGRIVEFRRNVRLLALPTDPTRVADYRPSRLAVLATGGWGESPGGTGSTVRQWPGPDLRAGVPTRVGLCTVLGSASSASSAGPDPEALGRDVPLTTRWQSGGESLTVAVRPLLPDEYDCVDLDRRTP</sequence>